<dbReference type="EMBL" id="LSSN01000184">
    <property type="protein sequence ID" value="OMJ25349.1"/>
    <property type="molecule type" value="Genomic_DNA"/>
</dbReference>
<name>A0A1R1YEN7_9FUNG</name>
<dbReference type="OrthoDB" id="3067660at2759"/>
<proteinExistence type="predicted"/>
<keyword evidence="3" id="KW-1185">Reference proteome</keyword>
<accession>A0A1R1YEN7</accession>
<gene>
    <name evidence="2" type="ORF">AYI70_g948</name>
</gene>
<protein>
    <recommendedName>
        <fullName evidence="1">Reverse transcriptase domain-containing protein</fullName>
    </recommendedName>
</protein>
<evidence type="ECO:0000313" key="3">
    <source>
        <dbReference type="Proteomes" id="UP000187283"/>
    </source>
</evidence>
<feature type="domain" description="Reverse transcriptase" evidence="1">
    <location>
        <begin position="125"/>
        <end position="197"/>
    </location>
</feature>
<comment type="caution">
    <text evidence="2">The sequence shown here is derived from an EMBL/GenBank/DDBJ whole genome shotgun (WGS) entry which is preliminary data.</text>
</comment>
<dbReference type="AlphaFoldDB" id="A0A1R1YEN7"/>
<evidence type="ECO:0000259" key="1">
    <source>
        <dbReference type="Pfam" id="PF00078"/>
    </source>
</evidence>
<dbReference type="InterPro" id="IPR000477">
    <property type="entry name" value="RT_dom"/>
</dbReference>
<organism evidence="2 3">
    <name type="scientific">Smittium culicis</name>
    <dbReference type="NCBI Taxonomy" id="133412"/>
    <lineage>
        <taxon>Eukaryota</taxon>
        <taxon>Fungi</taxon>
        <taxon>Fungi incertae sedis</taxon>
        <taxon>Zoopagomycota</taxon>
        <taxon>Kickxellomycotina</taxon>
        <taxon>Harpellomycetes</taxon>
        <taxon>Harpellales</taxon>
        <taxon>Legeriomycetaceae</taxon>
        <taxon>Smittium</taxon>
    </lineage>
</organism>
<sequence>NKHFGDLAKDTTGNSRSAIKMRELLSGDEDYFPESDDSIKWSEITKTLNDTPNNKAPGVDGVPSEIWKMVMSEKSPTSDLAKIIHKIINIMYDSGEIPSFMTTSIIVPVPKKGVDVPGLPNRIPGLLFADNAVVLANSDENLQISLDVIRAWSDAWEMAVNASKCAIMAINCDDAVEMTQQRQNIRTADNYTYLGYIMNIRWDVSGTINNNKLKAHKTLYSAYGFLNQ</sequence>
<reference evidence="2 3" key="1">
    <citation type="submission" date="2017-01" db="EMBL/GenBank/DDBJ databases">
        <authorList>
            <person name="Mah S.A."/>
            <person name="Swanson W.J."/>
            <person name="Moy G.W."/>
            <person name="Vacquier V.D."/>
        </authorList>
    </citation>
    <scope>NUCLEOTIDE SEQUENCE [LARGE SCALE GENOMIC DNA]</scope>
    <source>
        <strain evidence="2 3">GSMNP</strain>
    </source>
</reference>
<feature type="non-terminal residue" evidence="2">
    <location>
        <position position="1"/>
    </location>
</feature>
<dbReference type="Pfam" id="PF00078">
    <property type="entry name" value="RVT_1"/>
    <property type="match status" value="1"/>
</dbReference>
<dbReference type="Proteomes" id="UP000187283">
    <property type="component" value="Unassembled WGS sequence"/>
</dbReference>
<evidence type="ECO:0000313" key="2">
    <source>
        <dbReference type="EMBL" id="OMJ25349.1"/>
    </source>
</evidence>